<gene>
    <name evidence="4" type="ORF">CRHIZ90672A_00009740</name>
</gene>
<dbReference type="OrthoDB" id="542013at2759"/>
<comment type="similarity">
    <text evidence="1">Belongs to the short-chain dehydrogenases/reductases (SDR) family.</text>
</comment>
<dbReference type="InterPro" id="IPR002347">
    <property type="entry name" value="SDR_fam"/>
</dbReference>
<sequence length="323" mass="35766">MSDVGKTRPPSGEWLMFDCLLQRLYGRFVPTALPPAGTFDGQTVLIVGGTRGLGLAAAVHFATLGANVIITYRKLSGGEAAKRHIEEAVGPSLKGKISCLELDLENYDSCTNFMSKLRASLPGPAALDVAIVSSGIINSHWEESPTGWERTIQINTIGSTLIGLLLLGWMREGRDDRESPSRMIFLSSREHLYPNMDELTKWSQHEHGILRQVCCQENWPGSFWEAEPNYAISKLLLMYTIEEIARMARGPDGDPFVIVNSVCPGMTYTEMALPIASRSWFHNLCVYLTNLITAKTPDSGARIIVQTAVKPKEYHGSCLYHHQ</sequence>
<evidence type="ECO:0000256" key="2">
    <source>
        <dbReference type="ARBA" id="ARBA00022857"/>
    </source>
</evidence>
<dbReference type="Proteomes" id="UP000696573">
    <property type="component" value="Unassembled WGS sequence"/>
</dbReference>
<dbReference type="AlphaFoldDB" id="A0A9N9VT48"/>
<dbReference type="PANTHER" id="PTHR24320:SF252">
    <property type="entry name" value="DEHYDROGENASE_REDUCTASE FAMILY PROTEIN, PUTATIVE (AFU_ORTHOLOGUE AFUA_3G08550)-RELATED"/>
    <property type="match status" value="1"/>
</dbReference>
<evidence type="ECO:0000313" key="4">
    <source>
        <dbReference type="EMBL" id="CAH0031088.1"/>
    </source>
</evidence>
<evidence type="ECO:0000256" key="3">
    <source>
        <dbReference type="ARBA" id="ARBA00023002"/>
    </source>
</evidence>
<dbReference type="PANTHER" id="PTHR24320">
    <property type="entry name" value="RETINOL DEHYDROGENASE"/>
    <property type="match status" value="1"/>
</dbReference>
<dbReference type="InterPro" id="IPR036291">
    <property type="entry name" value="NAD(P)-bd_dom_sf"/>
</dbReference>
<dbReference type="PRINTS" id="PR00081">
    <property type="entry name" value="GDHRDH"/>
</dbReference>
<proteinExistence type="inferred from homology"/>
<comment type="caution">
    <text evidence="4">The sequence shown here is derived from an EMBL/GenBank/DDBJ whole genome shotgun (WGS) entry which is preliminary data.</text>
</comment>
<accession>A0A9N9VT48</accession>
<dbReference type="Pfam" id="PF00106">
    <property type="entry name" value="adh_short"/>
    <property type="match status" value="1"/>
</dbReference>
<dbReference type="EMBL" id="CABFNQ020000741">
    <property type="protein sequence ID" value="CAH0031088.1"/>
    <property type="molecule type" value="Genomic_DNA"/>
</dbReference>
<evidence type="ECO:0000256" key="1">
    <source>
        <dbReference type="ARBA" id="ARBA00006484"/>
    </source>
</evidence>
<name>A0A9N9VT48_9HYPO</name>
<keyword evidence="3" id="KW-0560">Oxidoreductase</keyword>
<protein>
    <recommendedName>
        <fullName evidence="6">NAD(P)-binding protein</fullName>
    </recommendedName>
</protein>
<dbReference type="Gene3D" id="3.40.50.720">
    <property type="entry name" value="NAD(P)-binding Rossmann-like Domain"/>
    <property type="match status" value="1"/>
</dbReference>
<evidence type="ECO:0008006" key="6">
    <source>
        <dbReference type="Google" id="ProtNLM"/>
    </source>
</evidence>
<evidence type="ECO:0000313" key="5">
    <source>
        <dbReference type="Proteomes" id="UP000696573"/>
    </source>
</evidence>
<dbReference type="SUPFAM" id="SSF51735">
    <property type="entry name" value="NAD(P)-binding Rossmann-fold domains"/>
    <property type="match status" value="1"/>
</dbReference>
<dbReference type="GO" id="GO:0016491">
    <property type="term" value="F:oxidoreductase activity"/>
    <property type="evidence" value="ECO:0007669"/>
    <property type="project" value="UniProtKB-KW"/>
</dbReference>
<reference evidence="4" key="1">
    <citation type="submission" date="2021-10" db="EMBL/GenBank/DDBJ databases">
        <authorList>
            <person name="Piombo E."/>
        </authorList>
    </citation>
    <scope>NUCLEOTIDE SEQUENCE</scope>
</reference>
<organism evidence="4 5">
    <name type="scientific">Clonostachys rhizophaga</name>
    <dbReference type="NCBI Taxonomy" id="160324"/>
    <lineage>
        <taxon>Eukaryota</taxon>
        <taxon>Fungi</taxon>
        <taxon>Dikarya</taxon>
        <taxon>Ascomycota</taxon>
        <taxon>Pezizomycotina</taxon>
        <taxon>Sordariomycetes</taxon>
        <taxon>Hypocreomycetidae</taxon>
        <taxon>Hypocreales</taxon>
        <taxon>Bionectriaceae</taxon>
        <taxon>Clonostachys</taxon>
    </lineage>
</organism>
<keyword evidence="5" id="KW-1185">Reference proteome</keyword>
<keyword evidence="2" id="KW-0521">NADP</keyword>